<name>A0A1B7NVQ0_9EURO</name>
<reference evidence="1 2" key="1">
    <citation type="submission" date="2015-07" db="EMBL/GenBank/DDBJ databases">
        <title>Emmonsia species relationships and genome sequence.</title>
        <authorList>
            <person name="Cuomo C.A."/>
            <person name="Schwartz I.S."/>
            <person name="Kenyon C."/>
            <person name="de Hoog G.S."/>
            <person name="Govender N.P."/>
            <person name="Botha A."/>
            <person name="Moreno L."/>
            <person name="de Vries M."/>
            <person name="Munoz J.F."/>
            <person name="Stielow J.B."/>
        </authorList>
    </citation>
    <scope>NUCLEOTIDE SEQUENCE [LARGE SCALE GENOMIC DNA]</scope>
    <source>
        <strain evidence="1 2">CBS 136260</strain>
    </source>
</reference>
<evidence type="ECO:0000313" key="2">
    <source>
        <dbReference type="Proteomes" id="UP000091918"/>
    </source>
</evidence>
<accession>A0A1B7NVQ0</accession>
<keyword evidence="2" id="KW-1185">Reference proteome</keyword>
<dbReference type="Proteomes" id="UP000091918">
    <property type="component" value="Unassembled WGS sequence"/>
</dbReference>
<organism evidence="1 2">
    <name type="scientific">Emergomyces africanus</name>
    <dbReference type="NCBI Taxonomy" id="1955775"/>
    <lineage>
        <taxon>Eukaryota</taxon>
        <taxon>Fungi</taxon>
        <taxon>Dikarya</taxon>
        <taxon>Ascomycota</taxon>
        <taxon>Pezizomycotina</taxon>
        <taxon>Eurotiomycetes</taxon>
        <taxon>Eurotiomycetidae</taxon>
        <taxon>Onygenales</taxon>
        <taxon>Ajellomycetaceae</taxon>
        <taxon>Emergomyces</taxon>
    </lineage>
</organism>
<evidence type="ECO:0000313" key="1">
    <source>
        <dbReference type="EMBL" id="OAX80852.1"/>
    </source>
</evidence>
<gene>
    <name evidence="1" type="ORF">ACJ72_04808</name>
</gene>
<dbReference type="AlphaFoldDB" id="A0A1B7NVQ0"/>
<proteinExistence type="predicted"/>
<comment type="caution">
    <text evidence="1">The sequence shown here is derived from an EMBL/GenBank/DDBJ whole genome shotgun (WGS) entry which is preliminary data.</text>
</comment>
<sequence>MTYRATKLCILSPQLNAGGPLANIVTATEYCVVKVDSLFLGIVKVQGAQTPGYSLPSSRGLFLAVQQATGRKLSAASTKVGSETRSIKLGVSRLEDCGQAKACQAFGSSPARLTA</sequence>
<protein>
    <submittedName>
        <fullName evidence="1">Uncharacterized protein</fullName>
    </submittedName>
</protein>
<dbReference type="EMBL" id="LGUA01000603">
    <property type="protein sequence ID" value="OAX80852.1"/>
    <property type="molecule type" value="Genomic_DNA"/>
</dbReference>